<reference evidence="1 2" key="1">
    <citation type="submission" date="2017-06" db="EMBL/GenBank/DDBJ databases">
        <title>Genome sequencing of cyanobaciteial culture collection at National Institute for Environmental Studies (NIES).</title>
        <authorList>
            <person name="Hirose Y."/>
            <person name="Shimura Y."/>
            <person name="Fujisawa T."/>
            <person name="Nakamura Y."/>
            <person name="Kawachi M."/>
        </authorList>
    </citation>
    <scope>NUCLEOTIDE SEQUENCE [LARGE SCALE GENOMIC DNA]</scope>
    <source>
        <strain evidence="1 2">NIES-4072</strain>
    </source>
</reference>
<dbReference type="EMBL" id="BDUD01000001">
    <property type="protein sequence ID" value="GBG19721.1"/>
    <property type="molecule type" value="Genomic_DNA"/>
</dbReference>
<dbReference type="Proteomes" id="UP000245124">
    <property type="component" value="Unassembled WGS sequence"/>
</dbReference>
<comment type="caution">
    <text evidence="1">The sequence shown here is derived from an EMBL/GenBank/DDBJ whole genome shotgun (WGS) entry which is preliminary data.</text>
</comment>
<gene>
    <name evidence="1" type="ORF">NIES4072_33900</name>
</gene>
<accession>A0A2R5FV54</accession>
<dbReference type="AlphaFoldDB" id="A0A2R5FV54"/>
<evidence type="ECO:0000313" key="1">
    <source>
        <dbReference type="EMBL" id="GBG19721.1"/>
    </source>
</evidence>
<name>A0A2R5FV54_NOSCO</name>
<keyword evidence="2" id="KW-1185">Reference proteome</keyword>
<sequence length="75" mass="8632">MARSFIRCCDSLVTDTFLEYKTKKLGLGNQREQYIRKCHIYSRSLYHNHLIIKLCDAYGGHGAWGMGHWALGIGQ</sequence>
<evidence type="ECO:0000313" key="2">
    <source>
        <dbReference type="Proteomes" id="UP000245124"/>
    </source>
</evidence>
<protein>
    <submittedName>
        <fullName evidence="1">Uncharacterized protein</fullName>
    </submittedName>
</protein>
<proteinExistence type="predicted"/>
<organism evidence="1 2">
    <name type="scientific">Nostoc commune NIES-4072</name>
    <dbReference type="NCBI Taxonomy" id="2005467"/>
    <lineage>
        <taxon>Bacteria</taxon>
        <taxon>Bacillati</taxon>
        <taxon>Cyanobacteriota</taxon>
        <taxon>Cyanophyceae</taxon>
        <taxon>Nostocales</taxon>
        <taxon>Nostocaceae</taxon>
        <taxon>Nostoc</taxon>
    </lineage>
</organism>